<dbReference type="PANTHER" id="PTHR43280:SF28">
    <property type="entry name" value="HTH-TYPE TRANSCRIPTIONAL ACTIVATOR RHAS"/>
    <property type="match status" value="1"/>
</dbReference>
<organism evidence="5 6">
    <name type="scientific">Schleiferilactobacillus perolens DSM 12744</name>
    <dbReference type="NCBI Taxonomy" id="1423792"/>
    <lineage>
        <taxon>Bacteria</taxon>
        <taxon>Bacillati</taxon>
        <taxon>Bacillota</taxon>
        <taxon>Bacilli</taxon>
        <taxon>Lactobacillales</taxon>
        <taxon>Lactobacillaceae</taxon>
        <taxon>Schleiferilactobacillus</taxon>
    </lineage>
</organism>
<proteinExistence type="predicted"/>
<dbReference type="PROSITE" id="PS01124">
    <property type="entry name" value="HTH_ARAC_FAMILY_2"/>
    <property type="match status" value="1"/>
</dbReference>
<protein>
    <recommendedName>
        <fullName evidence="4">HTH araC/xylS-type domain-containing protein</fullName>
    </recommendedName>
</protein>
<keyword evidence="3" id="KW-0804">Transcription</keyword>
<reference evidence="5 6" key="1">
    <citation type="journal article" date="2015" name="Genome Announc.">
        <title>Expanding the biotechnology potential of lactobacilli through comparative genomics of 213 strains and associated genera.</title>
        <authorList>
            <person name="Sun Z."/>
            <person name="Harris H.M."/>
            <person name="McCann A."/>
            <person name="Guo C."/>
            <person name="Argimon S."/>
            <person name="Zhang W."/>
            <person name="Yang X."/>
            <person name="Jeffery I.B."/>
            <person name="Cooney J.C."/>
            <person name="Kagawa T.F."/>
            <person name="Liu W."/>
            <person name="Song Y."/>
            <person name="Salvetti E."/>
            <person name="Wrobel A."/>
            <person name="Rasinkangas P."/>
            <person name="Parkhill J."/>
            <person name="Rea M.C."/>
            <person name="O'Sullivan O."/>
            <person name="Ritari J."/>
            <person name="Douillard F.P."/>
            <person name="Paul Ross R."/>
            <person name="Yang R."/>
            <person name="Briner A.E."/>
            <person name="Felis G.E."/>
            <person name="de Vos W.M."/>
            <person name="Barrangou R."/>
            <person name="Klaenhammer T.R."/>
            <person name="Caufield P.W."/>
            <person name="Cui Y."/>
            <person name="Zhang H."/>
            <person name="O'Toole P.W."/>
        </authorList>
    </citation>
    <scope>NUCLEOTIDE SEQUENCE [LARGE SCALE GENOMIC DNA]</scope>
    <source>
        <strain evidence="5 6">DSM 12744</strain>
    </source>
</reference>
<dbReference type="InterPro" id="IPR003313">
    <property type="entry name" value="AraC-bd"/>
</dbReference>
<evidence type="ECO:0000313" key="5">
    <source>
        <dbReference type="EMBL" id="KRL14683.1"/>
    </source>
</evidence>
<dbReference type="PATRIC" id="fig|1423792.3.peg.341"/>
<dbReference type="SUPFAM" id="SSF46689">
    <property type="entry name" value="Homeodomain-like"/>
    <property type="match status" value="2"/>
</dbReference>
<dbReference type="Proteomes" id="UP000051330">
    <property type="component" value="Unassembled WGS sequence"/>
</dbReference>
<gene>
    <name evidence="5" type="ORF">FD09_GL000339</name>
</gene>
<dbReference type="Gene3D" id="1.10.10.60">
    <property type="entry name" value="Homeodomain-like"/>
    <property type="match status" value="2"/>
</dbReference>
<dbReference type="EMBL" id="AZEC01000001">
    <property type="protein sequence ID" value="KRL14683.1"/>
    <property type="molecule type" value="Genomic_DNA"/>
</dbReference>
<feature type="domain" description="HTH araC/xylS-type" evidence="4">
    <location>
        <begin position="153"/>
        <end position="251"/>
    </location>
</feature>
<dbReference type="STRING" id="1423792.FD09_GL000339"/>
<name>A0A0R1ND27_9LACO</name>
<dbReference type="Pfam" id="PF02311">
    <property type="entry name" value="AraC_binding"/>
    <property type="match status" value="1"/>
</dbReference>
<keyword evidence="6" id="KW-1185">Reference proteome</keyword>
<dbReference type="SUPFAM" id="SSF51215">
    <property type="entry name" value="Regulatory protein AraC"/>
    <property type="match status" value="1"/>
</dbReference>
<evidence type="ECO:0000313" key="6">
    <source>
        <dbReference type="Proteomes" id="UP000051330"/>
    </source>
</evidence>
<dbReference type="InterPro" id="IPR020449">
    <property type="entry name" value="Tscrpt_reg_AraC-type_HTH"/>
</dbReference>
<evidence type="ECO:0000256" key="3">
    <source>
        <dbReference type="ARBA" id="ARBA00023163"/>
    </source>
</evidence>
<sequence>MYARQSRYGIDNWHSTMHSHYFTEVLLATDGAGELQLTDRTIPLRKGAGVIINPYVLHTEYSSHQQPLEYMVFGVDRIRLADLGRGPVEVAQYRDDHGELQPLLKSMVHEYAERRTDSAIVLNLMVTAVMTMITRDRWQMLPANSAQIPREAQLLKDYLDNHFKEHMTLDDLSVTLHIDKFHLIRIFKESFGDTPMNYVGTRRLAEAMNLLRTTDYSIGQIAQITGFDSQSYFSQIFKGKIGVAPATYRQLAHRSAHALQET</sequence>
<comment type="caution">
    <text evidence="5">The sequence shown here is derived from an EMBL/GenBank/DDBJ whole genome shotgun (WGS) entry which is preliminary data.</text>
</comment>
<accession>A0A0R1ND27</accession>
<dbReference type="InterPro" id="IPR037923">
    <property type="entry name" value="HTH-like"/>
</dbReference>
<evidence type="ECO:0000259" key="4">
    <source>
        <dbReference type="PROSITE" id="PS01124"/>
    </source>
</evidence>
<keyword evidence="1" id="KW-0805">Transcription regulation</keyword>
<evidence type="ECO:0000256" key="2">
    <source>
        <dbReference type="ARBA" id="ARBA00023125"/>
    </source>
</evidence>
<keyword evidence="2" id="KW-0238">DNA-binding</keyword>
<dbReference type="Gene3D" id="2.60.120.10">
    <property type="entry name" value="Jelly Rolls"/>
    <property type="match status" value="1"/>
</dbReference>
<dbReference type="PANTHER" id="PTHR43280">
    <property type="entry name" value="ARAC-FAMILY TRANSCRIPTIONAL REGULATOR"/>
    <property type="match status" value="1"/>
</dbReference>
<dbReference type="InterPro" id="IPR009057">
    <property type="entry name" value="Homeodomain-like_sf"/>
</dbReference>
<dbReference type="SMART" id="SM00342">
    <property type="entry name" value="HTH_ARAC"/>
    <property type="match status" value="1"/>
</dbReference>
<dbReference type="InterPro" id="IPR014710">
    <property type="entry name" value="RmlC-like_jellyroll"/>
</dbReference>
<evidence type="ECO:0000256" key="1">
    <source>
        <dbReference type="ARBA" id="ARBA00023015"/>
    </source>
</evidence>
<dbReference type="AlphaFoldDB" id="A0A0R1ND27"/>
<dbReference type="InterPro" id="IPR018060">
    <property type="entry name" value="HTH_AraC"/>
</dbReference>
<dbReference type="GO" id="GO:0043565">
    <property type="term" value="F:sequence-specific DNA binding"/>
    <property type="evidence" value="ECO:0007669"/>
    <property type="project" value="InterPro"/>
</dbReference>
<dbReference type="GO" id="GO:0003700">
    <property type="term" value="F:DNA-binding transcription factor activity"/>
    <property type="evidence" value="ECO:0007669"/>
    <property type="project" value="InterPro"/>
</dbReference>
<dbReference type="Pfam" id="PF12833">
    <property type="entry name" value="HTH_18"/>
    <property type="match status" value="1"/>
</dbReference>
<dbReference type="PRINTS" id="PR00032">
    <property type="entry name" value="HTHARAC"/>
</dbReference>